<evidence type="ECO:0000256" key="3">
    <source>
        <dbReference type="ARBA" id="ARBA00022833"/>
    </source>
</evidence>
<evidence type="ECO:0000256" key="4">
    <source>
        <dbReference type="PROSITE-ProRule" id="PRU00175"/>
    </source>
</evidence>
<organism evidence="7 8">
    <name type="scientific">Paramecium sonneborni</name>
    <dbReference type="NCBI Taxonomy" id="65129"/>
    <lineage>
        <taxon>Eukaryota</taxon>
        <taxon>Sar</taxon>
        <taxon>Alveolata</taxon>
        <taxon>Ciliophora</taxon>
        <taxon>Intramacronucleata</taxon>
        <taxon>Oligohymenophorea</taxon>
        <taxon>Peniculida</taxon>
        <taxon>Parameciidae</taxon>
        <taxon>Paramecium</taxon>
    </lineage>
</organism>
<dbReference type="GO" id="GO:0006511">
    <property type="term" value="P:ubiquitin-dependent protein catabolic process"/>
    <property type="evidence" value="ECO:0007669"/>
    <property type="project" value="TreeGrafter"/>
</dbReference>
<dbReference type="SMART" id="SM00744">
    <property type="entry name" value="RINGv"/>
    <property type="match status" value="1"/>
</dbReference>
<evidence type="ECO:0000313" key="7">
    <source>
        <dbReference type="EMBL" id="CAD8126521.1"/>
    </source>
</evidence>
<dbReference type="SMART" id="SM00184">
    <property type="entry name" value="RING"/>
    <property type="match status" value="1"/>
</dbReference>
<keyword evidence="5" id="KW-0812">Transmembrane</keyword>
<keyword evidence="5" id="KW-1133">Transmembrane helix</keyword>
<keyword evidence="2 4" id="KW-0863">Zinc-finger</keyword>
<evidence type="ECO:0000259" key="6">
    <source>
        <dbReference type="PROSITE" id="PS50089"/>
    </source>
</evidence>
<dbReference type="Pfam" id="PF13639">
    <property type="entry name" value="zf-RING_2"/>
    <property type="match status" value="1"/>
</dbReference>
<feature type="transmembrane region" description="Helical" evidence="5">
    <location>
        <begin position="142"/>
        <end position="159"/>
    </location>
</feature>
<feature type="transmembrane region" description="Helical" evidence="5">
    <location>
        <begin position="195"/>
        <end position="217"/>
    </location>
</feature>
<dbReference type="EMBL" id="CAJJDN010000168">
    <property type="protein sequence ID" value="CAD8126521.1"/>
    <property type="molecule type" value="Genomic_DNA"/>
</dbReference>
<dbReference type="PROSITE" id="PS50089">
    <property type="entry name" value="ZF_RING_2"/>
    <property type="match status" value="1"/>
</dbReference>
<feature type="transmembrane region" description="Helical" evidence="5">
    <location>
        <begin position="63"/>
        <end position="80"/>
    </location>
</feature>
<dbReference type="OrthoDB" id="290598at2759"/>
<evidence type="ECO:0000313" key="8">
    <source>
        <dbReference type="Proteomes" id="UP000692954"/>
    </source>
</evidence>
<protein>
    <recommendedName>
        <fullName evidence="6">RING-type domain-containing protein</fullName>
    </recommendedName>
</protein>
<accession>A0A8S1RE19</accession>
<evidence type="ECO:0000256" key="2">
    <source>
        <dbReference type="ARBA" id="ARBA00022771"/>
    </source>
</evidence>
<dbReference type="PANTHER" id="PTHR45931">
    <property type="entry name" value="SI:CH211-59O9.10"/>
    <property type="match status" value="1"/>
</dbReference>
<keyword evidence="1" id="KW-0479">Metal-binding</keyword>
<dbReference type="AlphaFoldDB" id="A0A8S1RE19"/>
<name>A0A8S1RE19_9CILI</name>
<dbReference type="PANTHER" id="PTHR45931:SF3">
    <property type="entry name" value="RING ZINC FINGER-CONTAINING PROTEIN"/>
    <property type="match status" value="1"/>
</dbReference>
<dbReference type="InterPro" id="IPR051834">
    <property type="entry name" value="RING_finger_E3_ligase"/>
</dbReference>
<dbReference type="InterPro" id="IPR011016">
    <property type="entry name" value="Znf_RING-CH"/>
</dbReference>
<keyword evidence="5" id="KW-0472">Membrane</keyword>
<comment type="caution">
    <text evidence="7">The sequence shown here is derived from an EMBL/GenBank/DDBJ whole genome shotgun (WGS) entry which is preliminary data.</text>
</comment>
<proteinExistence type="predicted"/>
<dbReference type="InterPro" id="IPR001841">
    <property type="entry name" value="Znf_RING"/>
</dbReference>
<feature type="transmembrane region" description="Helical" evidence="5">
    <location>
        <begin position="37"/>
        <end position="57"/>
    </location>
</feature>
<dbReference type="GO" id="GO:0061630">
    <property type="term" value="F:ubiquitin protein ligase activity"/>
    <property type="evidence" value="ECO:0007669"/>
    <property type="project" value="TreeGrafter"/>
</dbReference>
<evidence type="ECO:0000256" key="1">
    <source>
        <dbReference type="ARBA" id="ARBA00022723"/>
    </source>
</evidence>
<dbReference type="GO" id="GO:0005634">
    <property type="term" value="C:nucleus"/>
    <property type="evidence" value="ECO:0007669"/>
    <property type="project" value="TreeGrafter"/>
</dbReference>
<reference evidence="7" key="1">
    <citation type="submission" date="2021-01" db="EMBL/GenBank/DDBJ databases">
        <authorList>
            <consortium name="Genoscope - CEA"/>
            <person name="William W."/>
        </authorList>
    </citation>
    <scope>NUCLEOTIDE SEQUENCE</scope>
</reference>
<dbReference type="Proteomes" id="UP000692954">
    <property type="component" value="Unassembled WGS sequence"/>
</dbReference>
<dbReference type="GO" id="GO:0008270">
    <property type="term" value="F:zinc ion binding"/>
    <property type="evidence" value="ECO:0007669"/>
    <property type="project" value="UniProtKB-KW"/>
</dbReference>
<sequence>MLENIKYLLIPQSRERYGIYPNVLKEVFSQLSRSAQLYIYFTITKLVITLIFLGEGLQCEISVSHSIATTIILHCIFLLCHEFKYKMELENIDKLNIIQQSLEQQGVNLEQIPDRQGLNKLMMTVKKLIFAQCPDLNRESKYLNFFAQVIIMRFFFLMLDSPFNFNIFQYFQDSCEANLLNITLIMVLSMFLEFIFLYCLVFALLIALPLLCCLSIYRKGKQLYSIRRLKQYLDSIPVHKYQGIDDPWMKEDKSCCICMQEYAQYESILQLPCSGQHQFHEVCVRNWFNVSTNCPICRQQLG</sequence>
<keyword evidence="3" id="KW-0862">Zinc</keyword>
<evidence type="ECO:0000256" key="5">
    <source>
        <dbReference type="SAM" id="Phobius"/>
    </source>
</evidence>
<feature type="domain" description="RING-type" evidence="6">
    <location>
        <begin position="255"/>
        <end position="298"/>
    </location>
</feature>
<keyword evidence="8" id="KW-1185">Reference proteome</keyword>
<gene>
    <name evidence="7" type="ORF">PSON_ATCC_30995.1.T1680022</name>
</gene>